<feature type="transmembrane region" description="Helical" evidence="6">
    <location>
        <begin position="62"/>
        <end position="86"/>
    </location>
</feature>
<dbReference type="PANTHER" id="PTHR30520">
    <property type="entry name" value="FORMATE TRANSPORTER-RELATED"/>
    <property type="match status" value="1"/>
</dbReference>
<geneLocation type="plasmid" evidence="7">
    <name>pBEH1</name>
</geneLocation>
<accession>A0AAX1Q8D0</accession>
<dbReference type="InterPro" id="IPR024002">
    <property type="entry name" value="For/NO2_transpt_CS"/>
</dbReference>
<keyword evidence="3 6" id="KW-1133">Transmembrane helix</keyword>
<feature type="transmembrane region" description="Helical" evidence="6">
    <location>
        <begin position="235"/>
        <end position="252"/>
    </location>
</feature>
<protein>
    <submittedName>
        <fullName evidence="7">Nitrite transporter NirC</fullName>
    </submittedName>
</protein>
<proteinExistence type="inferred from homology"/>
<evidence type="ECO:0000313" key="7">
    <source>
        <dbReference type="EMBL" id="RAS75643.1"/>
    </source>
</evidence>
<keyword evidence="4 6" id="KW-0472">Membrane</keyword>
<dbReference type="Proteomes" id="UP000250174">
    <property type="component" value="Unassembled WGS sequence"/>
</dbReference>
<gene>
    <name evidence="7" type="ORF">A3864_15250</name>
</gene>
<dbReference type="InterPro" id="IPR023271">
    <property type="entry name" value="Aquaporin-like"/>
</dbReference>
<keyword evidence="7" id="KW-0614">Plasmid</keyword>
<comment type="subcellular location">
    <subcellularLocation>
        <location evidence="1">Membrane</location>
        <topology evidence="1">Multi-pass membrane protein</topology>
    </subcellularLocation>
</comment>
<dbReference type="PROSITE" id="PS01006">
    <property type="entry name" value="FORMATE_NITRITE_TP_2"/>
    <property type="match status" value="1"/>
</dbReference>
<dbReference type="PANTHER" id="PTHR30520:SF8">
    <property type="entry name" value="NITRITE TRANSPORTER NIRC"/>
    <property type="match status" value="1"/>
</dbReference>
<feature type="transmembrane region" description="Helical" evidence="6">
    <location>
        <begin position="156"/>
        <end position="175"/>
    </location>
</feature>
<dbReference type="Pfam" id="PF01226">
    <property type="entry name" value="Form_Nir_trans"/>
    <property type="match status" value="1"/>
</dbReference>
<feature type="transmembrane region" description="Helical" evidence="6">
    <location>
        <begin position="24"/>
        <end position="50"/>
    </location>
</feature>
<evidence type="ECO:0000313" key="8">
    <source>
        <dbReference type="Proteomes" id="UP000250174"/>
    </source>
</evidence>
<keyword evidence="2 6" id="KW-0812">Transmembrane</keyword>
<dbReference type="GO" id="GO:0005886">
    <property type="term" value="C:plasma membrane"/>
    <property type="evidence" value="ECO:0007669"/>
    <property type="project" value="TreeGrafter"/>
</dbReference>
<evidence type="ECO:0000256" key="5">
    <source>
        <dbReference type="ARBA" id="ARBA00049660"/>
    </source>
</evidence>
<dbReference type="InterPro" id="IPR000292">
    <property type="entry name" value="For/NO2_transpt"/>
</dbReference>
<comment type="caution">
    <text evidence="7">The sequence shown here is derived from an EMBL/GenBank/DDBJ whole genome shotgun (WGS) entry which is preliminary data.</text>
</comment>
<dbReference type="Gene3D" id="1.20.1080.10">
    <property type="entry name" value="Glycerol uptake facilitator protein"/>
    <property type="match status" value="1"/>
</dbReference>
<evidence type="ECO:0000256" key="3">
    <source>
        <dbReference type="ARBA" id="ARBA00022989"/>
    </source>
</evidence>
<evidence type="ECO:0000256" key="4">
    <source>
        <dbReference type="ARBA" id="ARBA00023136"/>
    </source>
</evidence>
<feature type="transmembrane region" description="Helical" evidence="6">
    <location>
        <begin position="187"/>
        <end position="215"/>
    </location>
</feature>
<dbReference type="GO" id="GO:0015499">
    <property type="term" value="F:formate transmembrane transporter activity"/>
    <property type="evidence" value="ECO:0007669"/>
    <property type="project" value="TreeGrafter"/>
</dbReference>
<comment type="similarity">
    <text evidence="5">Belongs to the FNT transporter (TC 1.A.16) family.</text>
</comment>
<name>A0AAX1Q8D0_9BACI</name>
<evidence type="ECO:0000256" key="6">
    <source>
        <dbReference type="SAM" id="Phobius"/>
    </source>
</evidence>
<dbReference type="EMBL" id="LVYK01000033">
    <property type="protein sequence ID" value="RAS75643.1"/>
    <property type="molecule type" value="Genomic_DNA"/>
</dbReference>
<dbReference type="RefSeq" id="WP_113765731.1">
    <property type="nucleotide sequence ID" value="NZ_LVYK01000033.1"/>
</dbReference>
<dbReference type="AlphaFoldDB" id="A0AAX1Q8D0"/>
<sequence length="280" mass="30941">MFKNSIQSINEMARVKKNLLDKSLFQYLLLSALAGAYVGLGVVLAISVGAPFADLPLPVTSLIMGLSFAVALILVIFAGAELFTGNHMIFTVSTLSRVTSWKDVCKNWFWCFIGNFIGAVILCLLIVGTGIFKSISPDHLLMTIAIKKMSMDSSELFFRAILCNWLVCLAIWTTLRTKSDTAKIMLIFWMLFAFVSSGYEHSVANMTFLGLALMYPHPEAITLTGFFHNLAPVTLGNIIGGGLFLGTVYWFIETRQYTQKPEVTKGKDSINLQKTGSSKY</sequence>
<organism evidence="7 8">
    <name type="scientific">Priestia endophytica</name>
    <dbReference type="NCBI Taxonomy" id="135735"/>
    <lineage>
        <taxon>Bacteria</taxon>
        <taxon>Bacillati</taxon>
        <taxon>Bacillota</taxon>
        <taxon>Bacilli</taxon>
        <taxon>Bacillales</taxon>
        <taxon>Bacillaceae</taxon>
        <taxon>Priestia</taxon>
    </lineage>
</organism>
<evidence type="ECO:0000256" key="2">
    <source>
        <dbReference type="ARBA" id="ARBA00022692"/>
    </source>
</evidence>
<evidence type="ECO:0000256" key="1">
    <source>
        <dbReference type="ARBA" id="ARBA00004141"/>
    </source>
</evidence>
<reference evidence="7 8" key="1">
    <citation type="submission" date="2016-03" db="EMBL/GenBank/DDBJ databases">
        <title>Comparison of Bacillus endophyticus and B. anthracis characteristics using whole genome sequence analysis and microbiological techniques.</title>
        <authorList>
            <person name="Lekota K.E."/>
            <person name="Mafofo J."/>
            <person name="Rees J."/>
            <person name="Muchadeyi F.C."/>
            <person name="Madoroba E."/>
            <person name="Van Heerden H."/>
        </authorList>
    </citation>
    <scope>NUCLEOTIDE SEQUENCE [LARGE SCALE GENOMIC DNA]</scope>
    <source>
        <strain evidence="7 8">3631_10C</strain>
        <plasmid evidence="7">pBEH1</plasmid>
    </source>
</reference>
<feature type="transmembrane region" description="Helical" evidence="6">
    <location>
        <begin position="107"/>
        <end position="132"/>
    </location>
</feature>